<dbReference type="PANTHER" id="PTHR13137">
    <property type="entry name" value="DC11 ACN9 HOMOLOG"/>
    <property type="match status" value="1"/>
</dbReference>
<dbReference type="EMBL" id="HBEF01008055">
    <property type="protein sequence ID" value="CAD8332969.1"/>
    <property type="molecule type" value="Transcribed_RNA"/>
</dbReference>
<dbReference type="AlphaFoldDB" id="A0A6T6F0B5"/>
<dbReference type="InterPro" id="IPR008381">
    <property type="entry name" value="SDHAF3/Sdh7"/>
</dbReference>
<evidence type="ECO:0000313" key="9">
    <source>
        <dbReference type="EMBL" id="CAD8332969.1"/>
    </source>
</evidence>
<comment type="subunit">
    <text evidence="6">Interacts with the iron-sulfur protein subunit within the SDH catalytic dimer.</text>
</comment>
<dbReference type="GO" id="GO:0005759">
    <property type="term" value="C:mitochondrial matrix"/>
    <property type="evidence" value="ECO:0007669"/>
    <property type="project" value="UniProtKB-SubCell"/>
</dbReference>
<dbReference type="GO" id="GO:0005758">
    <property type="term" value="C:mitochondrial intermembrane space"/>
    <property type="evidence" value="ECO:0007669"/>
    <property type="project" value="TreeGrafter"/>
</dbReference>
<protein>
    <recommendedName>
        <fullName evidence="6">Succinate dehydrogenase assembly factor 3</fullName>
        <shortName evidence="6">SDH assembly factor 3</shortName>
        <shortName evidence="6">SDHAF3</shortName>
    </recommendedName>
</protein>
<evidence type="ECO:0000256" key="6">
    <source>
        <dbReference type="RuleBase" id="RU368039"/>
    </source>
</evidence>
<gene>
    <name evidence="8" type="ORF">CAUS1442_LOCUS5069</name>
    <name evidence="9" type="ORF">CAUS1442_LOCUS5070</name>
</gene>
<proteinExistence type="inferred from homology"/>
<keyword evidence="4 6" id="KW-0496">Mitochondrion</keyword>
<dbReference type="GO" id="GO:0034553">
    <property type="term" value="P:mitochondrial respiratory chain complex II assembly"/>
    <property type="evidence" value="ECO:0007669"/>
    <property type="project" value="UniProtKB-UniRule"/>
</dbReference>
<evidence type="ECO:0000256" key="2">
    <source>
        <dbReference type="ARBA" id="ARBA00006020"/>
    </source>
</evidence>
<dbReference type="EMBL" id="HBEF01008054">
    <property type="protein sequence ID" value="CAD8332968.1"/>
    <property type="molecule type" value="Transcribed_RNA"/>
</dbReference>
<comment type="similarity">
    <text evidence="2 6">Belongs to the complex I LYR family. SDHAF3 subfamily.</text>
</comment>
<evidence type="ECO:0000256" key="5">
    <source>
        <dbReference type="ARBA" id="ARBA00023186"/>
    </source>
</evidence>
<comment type="subcellular location">
    <subcellularLocation>
        <location evidence="1 6">Mitochondrion matrix</location>
    </subcellularLocation>
</comment>
<evidence type="ECO:0000256" key="4">
    <source>
        <dbReference type="ARBA" id="ARBA00023128"/>
    </source>
</evidence>
<sequence>MTPPATAANTAAIHLYRSIRKSHRKFMPPKLQKLGDRYVRSEFKQHKSVTQPHQLDQFMAAWQEYLLQIQSTARKQHSIQSGMLDEPSALLNEKAQRVSFGKHLPSSFDLSDEQHEQLERLKDEASKV</sequence>
<evidence type="ECO:0000256" key="7">
    <source>
        <dbReference type="SAM" id="MobiDB-lite"/>
    </source>
</evidence>
<comment type="function">
    <text evidence="6">Plays an essential role in the assembly of succinate dehydrogenase (SDH), an enzyme complex (also referred to as respiratory complex II) that is a component of both the tricarboxylic acid (TCA) cycle and the mitochondrial electron transport chain, and which couples the oxidation of succinate to fumarate with the reduction of ubiquinone (coenzyme Q) to ubiquinol. Promotes maturation of the iron-sulfur protein subunit of the SDH catalytic dimer, protecting it from the deleterious effects of oxidants. May act together with SDHAF1.</text>
</comment>
<keyword evidence="3" id="KW-0809">Transit peptide</keyword>
<evidence type="ECO:0000256" key="3">
    <source>
        <dbReference type="ARBA" id="ARBA00022946"/>
    </source>
</evidence>
<dbReference type="PANTHER" id="PTHR13137:SF6">
    <property type="entry name" value="SUCCINATE DEHYDROGENASE ASSEMBLY FACTOR 3, MITOCHONDRIAL"/>
    <property type="match status" value="1"/>
</dbReference>
<organism evidence="8">
    <name type="scientific">Craspedostauros australis</name>
    <dbReference type="NCBI Taxonomy" id="1486917"/>
    <lineage>
        <taxon>Eukaryota</taxon>
        <taxon>Sar</taxon>
        <taxon>Stramenopiles</taxon>
        <taxon>Ochrophyta</taxon>
        <taxon>Bacillariophyta</taxon>
        <taxon>Bacillariophyceae</taxon>
        <taxon>Bacillariophycidae</taxon>
        <taxon>Naviculales</taxon>
        <taxon>Naviculaceae</taxon>
        <taxon>Craspedostauros</taxon>
    </lineage>
</organism>
<dbReference type="CDD" id="cd20270">
    <property type="entry name" value="Complex1_LYR_SDHAF3_LYRM10"/>
    <property type="match status" value="1"/>
</dbReference>
<feature type="compositionally biased region" description="Basic and acidic residues" evidence="7">
    <location>
        <begin position="112"/>
        <end position="128"/>
    </location>
</feature>
<dbReference type="Pfam" id="PF13233">
    <property type="entry name" value="Complex1_LYR_2"/>
    <property type="match status" value="1"/>
</dbReference>
<feature type="region of interest" description="Disordered" evidence="7">
    <location>
        <begin position="104"/>
        <end position="128"/>
    </location>
</feature>
<dbReference type="GO" id="GO:0006105">
    <property type="term" value="P:succinate metabolic process"/>
    <property type="evidence" value="ECO:0007669"/>
    <property type="project" value="TreeGrafter"/>
</dbReference>
<reference evidence="8" key="1">
    <citation type="submission" date="2021-01" db="EMBL/GenBank/DDBJ databases">
        <authorList>
            <person name="Corre E."/>
            <person name="Pelletier E."/>
            <person name="Niang G."/>
            <person name="Scheremetjew M."/>
            <person name="Finn R."/>
            <person name="Kale V."/>
            <person name="Holt S."/>
            <person name="Cochrane G."/>
            <person name="Meng A."/>
            <person name="Brown T."/>
            <person name="Cohen L."/>
        </authorList>
    </citation>
    <scope>NUCLEOTIDE SEQUENCE</scope>
    <source>
        <strain evidence="8">CCMP3328</strain>
    </source>
</reference>
<evidence type="ECO:0000256" key="1">
    <source>
        <dbReference type="ARBA" id="ARBA00004305"/>
    </source>
</evidence>
<accession>A0A6T6F0B5</accession>
<keyword evidence="5 6" id="KW-0143">Chaperone</keyword>
<name>A0A6T6F0B5_9STRA</name>
<evidence type="ECO:0000313" key="8">
    <source>
        <dbReference type="EMBL" id="CAD8332968.1"/>
    </source>
</evidence>